<dbReference type="Gene3D" id="1.25.40.10">
    <property type="entry name" value="Tetratricopeptide repeat domain"/>
    <property type="match status" value="1"/>
</dbReference>
<name>A0A1V1P1R3_9BACT</name>
<evidence type="ECO:0000313" key="1">
    <source>
        <dbReference type="EMBL" id="ETR68685.1"/>
    </source>
</evidence>
<dbReference type="AlphaFoldDB" id="A0A1V1P1R3"/>
<sequence length="160" mass="18787">MVSYYLSTTINKIEYPVSRLKVIGEDYDSYIKNGLAFFESKNYLKAVENFNAALNCKRIDEKKKNIATFYSIISQHISKNDISTFNDILEIYNKIKDIQTSPIIEKTFAFKLKTILILKLKKEINKNDGYSSWIQAQTIFESFHHLIEKYETELFDISKK</sequence>
<dbReference type="Proteomes" id="UP000189670">
    <property type="component" value="Unassembled WGS sequence"/>
</dbReference>
<evidence type="ECO:0000313" key="2">
    <source>
        <dbReference type="Proteomes" id="UP000189670"/>
    </source>
</evidence>
<accession>A0A1V1P1R3</accession>
<evidence type="ECO:0008006" key="3">
    <source>
        <dbReference type="Google" id="ProtNLM"/>
    </source>
</evidence>
<comment type="caution">
    <text evidence="1">The sequence shown here is derived from an EMBL/GenBank/DDBJ whole genome shotgun (WGS) entry which is preliminary data.</text>
</comment>
<organism evidence="1 2">
    <name type="scientific">Candidatus Magnetoglobus multicellularis str. Araruama</name>
    <dbReference type="NCBI Taxonomy" id="890399"/>
    <lineage>
        <taxon>Bacteria</taxon>
        <taxon>Pseudomonadati</taxon>
        <taxon>Thermodesulfobacteriota</taxon>
        <taxon>Desulfobacteria</taxon>
        <taxon>Desulfobacterales</taxon>
        <taxon>Desulfobacteraceae</taxon>
        <taxon>Candidatus Magnetoglobus</taxon>
    </lineage>
</organism>
<reference evidence="2" key="1">
    <citation type="submission" date="2012-11" db="EMBL/GenBank/DDBJ databases">
        <authorList>
            <person name="Lucero-Rivera Y.E."/>
            <person name="Tovar-Ramirez D."/>
        </authorList>
    </citation>
    <scope>NUCLEOTIDE SEQUENCE [LARGE SCALE GENOMIC DNA]</scope>
    <source>
        <strain evidence="2">Araruama</strain>
    </source>
</reference>
<dbReference type="EMBL" id="ATBP01000863">
    <property type="protein sequence ID" value="ETR68685.1"/>
    <property type="molecule type" value="Genomic_DNA"/>
</dbReference>
<dbReference type="InterPro" id="IPR011990">
    <property type="entry name" value="TPR-like_helical_dom_sf"/>
</dbReference>
<protein>
    <recommendedName>
        <fullName evidence="3">Tetratricopeptide repeat protein</fullName>
    </recommendedName>
</protein>
<proteinExistence type="predicted"/>
<gene>
    <name evidence="1" type="ORF">OMM_04420</name>
</gene>